<evidence type="ECO:0000256" key="3">
    <source>
        <dbReference type="ARBA" id="ARBA00022763"/>
    </source>
</evidence>
<evidence type="ECO:0000256" key="2">
    <source>
        <dbReference type="ARBA" id="ARBA00022741"/>
    </source>
</evidence>
<evidence type="ECO:0000256" key="11">
    <source>
        <dbReference type="ARBA" id="ARBA00034617"/>
    </source>
</evidence>
<reference evidence="18 19" key="1">
    <citation type="journal article" date="2016" name="BMC Genomics">
        <title>Combined genomic and structural analyses of a cultured magnetotactic bacterium reveals its niche adaptation to a dynamic environment.</title>
        <authorList>
            <person name="Araujo A.C."/>
            <person name="Morillo V."/>
            <person name="Cypriano J."/>
            <person name="Teixeira L.C."/>
            <person name="Leao P."/>
            <person name="Lyra S."/>
            <person name="Almeida L.G."/>
            <person name="Bazylinski D.A."/>
            <person name="Vasconcellos A.T."/>
            <person name="Abreu F."/>
            <person name="Lins U."/>
        </authorList>
    </citation>
    <scope>NUCLEOTIDE SEQUENCE [LARGE SCALE GENOMIC DNA]</scope>
    <source>
        <strain evidence="18 19">IT-1</strain>
    </source>
</reference>
<dbReference type="PROSITE" id="PS51198">
    <property type="entry name" value="UVRD_HELICASE_ATP_BIND"/>
    <property type="match status" value="1"/>
</dbReference>
<evidence type="ECO:0000256" key="8">
    <source>
        <dbReference type="ARBA" id="ARBA00023125"/>
    </source>
</evidence>
<dbReference type="InterPro" id="IPR014016">
    <property type="entry name" value="UvrD-like_ATP-bd"/>
</dbReference>
<dbReference type="Proteomes" id="UP000194003">
    <property type="component" value="Unassembled WGS sequence"/>
</dbReference>
<dbReference type="GO" id="GO:0033202">
    <property type="term" value="C:DNA helicase complex"/>
    <property type="evidence" value="ECO:0007669"/>
    <property type="project" value="TreeGrafter"/>
</dbReference>
<keyword evidence="6" id="KW-0269">Exonuclease</keyword>
<evidence type="ECO:0000256" key="9">
    <source>
        <dbReference type="ARBA" id="ARBA00023204"/>
    </source>
</evidence>
<evidence type="ECO:0000259" key="17">
    <source>
        <dbReference type="PROSITE" id="PS51217"/>
    </source>
</evidence>
<keyword evidence="2 15" id="KW-0547">Nucleotide-binding</keyword>
<proteinExistence type="predicted"/>
<evidence type="ECO:0000256" key="5">
    <source>
        <dbReference type="ARBA" id="ARBA00022806"/>
    </source>
</evidence>
<dbReference type="STRING" id="1434232.MAIT1_03157"/>
<keyword evidence="1" id="KW-0540">Nuclease</keyword>
<dbReference type="SUPFAM" id="SSF52540">
    <property type="entry name" value="P-loop containing nucleoside triphosphate hydrolases"/>
    <property type="match status" value="1"/>
</dbReference>
<evidence type="ECO:0000259" key="16">
    <source>
        <dbReference type="PROSITE" id="PS51198"/>
    </source>
</evidence>
<evidence type="ECO:0000256" key="13">
    <source>
        <dbReference type="ARBA" id="ARBA00034923"/>
    </source>
</evidence>
<sequence length="1143" mass="125655">MQAPAGSGKTGLLTQRVLRLLAGVAEPEAILAITFTRKAAAEMRARVLEALHAAADQNTPPESDYQRQLWSLARAALEQNTKRGWRLLDNPQRLRMMTIDALCLSLAQRMPVLSRFGGPLGVETNPGALYREAAGAALRHASDPDGARREASRRVLAHLNGDVNRAEAMLARMLSSREQWLRHVVDGQLERAALEQAVEAVVRESLHALRAAVPRTLEREVCALARFAALNAPEEKATQLSAWRERIALPDADASMATAWAGLANLLLTQAGTWRRQVTKREGFPAASSGANAQQKALFKEMKARMLTLLERLDGDAELAERLDEARRLPPTRYEASQWEVLAALGQLMVMAAGYLTLSFAQREAVDFAEVSLSASRALGDLDNPSDLALKLDHALQHILVDEFQDTSHAQYRLLERLTAEWTPEDRRTLFLVGDPMQSIYRFREAEVGLFLSLFDVSGRTPGRLGGIELHPLQLTVNFRSRRAVVDWVNYAFVSVMPEEADVERGAAPFSRAACFEPPGAAPDPLASADVRLTTDAQDEARQAVALTQQALADFPEGQVAILARARPHLAAIAAGLKQAGIRYRAVEIEALANRPWILDMLALTRALLHRGDRVAWLSLLRAPWCGLQLADLHLLAGGDAGPRGCITEKLARWERLAGLSDDARARLARVWPVLSQALGASRRRGRLRDWLLSVWRALGGEACLRDARELADIDAYLNLLDQLEEGGAMPQEALLTERMASLFAAVDDGPDVRVQLMTIHKSKGLEFDCVIVPGLSRTPYRGEPELLQWAERPSRDAALLLAPIKRVGGDEDPLYAHLTRLERQKGAFEAGRLLYVAATRARRRLHLLGQAPALGESGEGIPANGSFLALLWPALTDEAAAQSLIWPEEPDADNLEPLDPLDPPSVPLQQLAPALSQTLARLPACWTPPPLADDVELPEQSVTASVEPDAEPVAFDWASETARLVGVAAHGALRRLAEVGVDAWRDQGGGAAQAAIERQLRALGAPHDELERAVAKCVAAIENCAEDPVGRWILDPSHEAARSEWDLTGVIDGKRQRMVVDRTFIDAEGARWIIDFKTGAHEGGDPQGFLDNEAERYRAQLEGYARLLRRLEPQRPIRVGLYFPLMRGWRHWIPRQNDGALP</sequence>
<evidence type="ECO:0000313" key="19">
    <source>
        <dbReference type="Proteomes" id="UP000194003"/>
    </source>
</evidence>
<evidence type="ECO:0000256" key="12">
    <source>
        <dbReference type="ARBA" id="ARBA00034808"/>
    </source>
</evidence>
<keyword evidence="9" id="KW-0234">DNA repair</keyword>
<protein>
    <recommendedName>
        <fullName evidence="12">DNA 3'-5' helicase</fullName>
        <ecNumber evidence="12">5.6.2.4</ecNumber>
    </recommendedName>
    <alternativeName>
        <fullName evidence="13">DNA 3'-5' helicase II</fullName>
    </alternativeName>
</protein>
<comment type="catalytic activity">
    <reaction evidence="11">
        <text>Couples ATP hydrolysis with the unwinding of duplex DNA by translocating in the 3'-5' direction.</text>
        <dbReference type="EC" id="5.6.2.4"/>
    </reaction>
</comment>
<dbReference type="InterPro" id="IPR027417">
    <property type="entry name" value="P-loop_NTPase"/>
</dbReference>
<dbReference type="GO" id="GO:0005829">
    <property type="term" value="C:cytosol"/>
    <property type="evidence" value="ECO:0007669"/>
    <property type="project" value="TreeGrafter"/>
</dbReference>
<comment type="catalytic activity">
    <reaction evidence="14">
        <text>ATP + H2O = ADP + phosphate + H(+)</text>
        <dbReference type="Rhea" id="RHEA:13065"/>
        <dbReference type="ChEBI" id="CHEBI:15377"/>
        <dbReference type="ChEBI" id="CHEBI:15378"/>
        <dbReference type="ChEBI" id="CHEBI:30616"/>
        <dbReference type="ChEBI" id="CHEBI:43474"/>
        <dbReference type="ChEBI" id="CHEBI:456216"/>
        <dbReference type="EC" id="5.6.2.4"/>
    </reaction>
</comment>
<evidence type="ECO:0000256" key="1">
    <source>
        <dbReference type="ARBA" id="ARBA00022722"/>
    </source>
</evidence>
<dbReference type="InterPro" id="IPR014017">
    <property type="entry name" value="DNA_helicase_UvrD-like_C"/>
</dbReference>
<dbReference type="AlphaFoldDB" id="A0A1Y2K6U6"/>
<dbReference type="Pfam" id="PF13361">
    <property type="entry name" value="UvrD_C"/>
    <property type="match status" value="1"/>
</dbReference>
<dbReference type="GO" id="GO:0043138">
    <property type="term" value="F:3'-5' DNA helicase activity"/>
    <property type="evidence" value="ECO:0007669"/>
    <property type="project" value="UniProtKB-EC"/>
</dbReference>
<evidence type="ECO:0000256" key="6">
    <source>
        <dbReference type="ARBA" id="ARBA00022839"/>
    </source>
</evidence>
<dbReference type="PROSITE" id="PS51217">
    <property type="entry name" value="UVRD_HELICASE_CTER"/>
    <property type="match status" value="1"/>
</dbReference>
<evidence type="ECO:0000256" key="10">
    <source>
        <dbReference type="ARBA" id="ARBA00023235"/>
    </source>
</evidence>
<dbReference type="PANTHER" id="PTHR11070">
    <property type="entry name" value="UVRD / RECB / PCRA DNA HELICASE FAMILY MEMBER"/>
    <property type="match status" value="1"/>
</dbReference>
<feature type="domain" description="UvrD-like helicase ATP-binding" evidence="16">
    <location>
        <begin position="1"/>
        <end position="482"/>
    </location>
</feature>
<keyword evidence="4 15" id="KW-0378">Hydrolase</keyword>
<dbReference type="GO" id="GO:0000725">
    <property type="term" value="P:recombinational repair"/>
    <property type="evidence" value="ECO:0007669"/>
    <property type="project" value="TreeGrafter"/>
</dbReference>
<dbReference type="GO" id="GO:0003677">
    <property type="term" value="F:DNA binding"/>
    <property type="evidence" value="ECO:0007669"/>
    <property type="project" value="UniProtKB-KW"/>
</dbReference>
<dbReference type="EMBL" id="LVJN01000018">
    <property type="protein sequence ID" value="OSM05027.1"/>
    <property type="molecule type" value="Genomic_DNA"/>
</dbReference>
<dbReference type="InterPro" id="IPR000212">
    <property type="entry name" value="DNA_helicase_UvrD/REP"/>
</dbReference>
<evidence type="ECO:0000256" key="4">
    <source>
        <dbReference type="ARBA" id="ARBA00022801"/>
    </source>
</evidence>
<evidence type="ECO:0000256" key="14">
    <source>
        <dbReference type="ARBA" id="ARBA00048988"/>
    </source>
</evidence>
<evidence type="ECO:0000313" key="18">
    <source>
        <dbReference type="EMBL" id="OSM05027.1"/>
    </source>
</evidence>
<dbReference type="GO" id="GO:0004527">
    <property type="term" value="F:exonuclease activity"/>
    <property type="evidence" value="ECO:0007669"/>
    <property type="project" value="UniProtKB-KW"/>
</dbReference>
<comment type="caution">
    <text evidence="18">The sequence shown here is derived from an EMBL/GenBank/DDBJ whole genome shotgun (WGS) entry which is preliminary data.</text>
</comment>
<keyword evidence="8" id="KW-0238">DNA-binding</keyword>
<feature type="domain" description="UvrD-like helicase C-terminal" evidence="17">
    <location>
        <begin position="494"/>
        <end position="765"/>
    </location>
</feature>
<accession>A0A1Y2K6U6</accession>
<name>A0A1Y2K6U6_9PROT</name>
<keyword evidence="19" id="KW-1185">Reference proteome</keyword>
<keyword evidence="10" id="KW-0413">Isomerase</keyword>
<evidence type="ECO:0000256" key="15">
    <source>
        <dbReference type="PROSITE-ProRule" id="PRU00560"/>
    </source>
</evidence>
<evidence type="ECO:0000256" key="7">
    <source>
        <dbReference type="ARBA" id="ARBA00022840"/>
    </source>
</evidence>
<keyword evidence="5 15" id="KW-0347">Helicase</keyword>
<keyword evidence="7 15" id="KW-0067">ATP-binding</keyword>
<gene>
    <name evidence="18" type="ORF">MAIT1_03157</name>
</gene>
<dbReference type="EC" id="5.6.2.4" evidence="12"/>
<dbReference type="Gene3D" id="3.40.50.300">
    <property type="entry name" value="P-loop containing nucleotide triphosphate hydrolases"/>
    <property type="match status" value="4"/>
</dbReference>
<feature type="binding site" evidence="15">
    <location>
        <begin position="3"/>
        <end position="10"/>
    </location>
    <ligand>
        <name>ATP</name>
        <dbReference type="ChEBI" id="CHEBI:30616"/>
    </ligand>
</feature>
<dbReference type="PANTHER" id="PTHR11070:SF2">
    <property type="entry name" value="ATP-DEPENDENT DNA HELICASE SRS2"/>
    <property type="match status" value="1"/>
</dbReference>
<dbReference type="InterPro" id="IPR011604">
    <property type="entry name" value="PDDEXK-like_dom_sf"/>
</dbReference>
<keyword evidence="3" id="KW-0227">DNA damage</keyword>
<organism evidence="18 19">
    <name type="scientific">Magnetofaba australis IT-1</name>
    <dbReference type="NCBI Taxonomy" id="1434232"/>
    <lineage>
        <taxon>Bacteria</taxon>
        <taxon>Pseudomonadati</taxon>
        <taxon>Pseudomonadota</taxon>
        <taxon>Magnetococcia</taxon>
        <taxon>Magnetococcales</taxon>
        <taxon>Magnetococcaceae</taxon>
        <taxon>Magnetofaba</taxon>
    </lineage>
</organism>
<dbReference type="GO" id="GO:0005524">
    <property type="term" value="F:ATP binding"/>
    <property type="evidence" value="ECO:0007669"/>
    <property type="project" value="UniProtKB-UniRule"/>
</dbReference>
<dbReference type="Pfam" id="PF00580">
    <property type="entry name" value="UvrD-helicase"/>
    <property type="match status" value="1"/>
</dbReference>
<dbReference type="InterPro" id="IPR038726">
    <property type="entry name" value="PDDEXK_AddAB-type"/>
</dbReference>
<dbReference type="Pfam" id="PF12705">
    <property type="entry name" value="PDDEXK_1"/>
    <property type="match status" value="1"/>
</dbReference>
<dbReference type="Gene3D" id="3.90.320.10">
    <property type="match status" value="1"/>
</dbReference>